<protein>
    <submittedName>
        <fullName evidence="1">Uncharacterized protein</fullName>
    </submittedName>
</protein>
<proteinExistence type="predicted"/>
<dbReference type="AlphaFoldDB" id="A0A379QH85"/>
<dbReference type="EMBL" id="UGWP01000002">
    <property type="protein sequence ID" value="SUF54874.1"/>
    <property type="molecule type" value="Genomic_DNA"/>
</dbReference>
<name>A0A379QH85_SALER</name>
<gene>
    <name evidence="1" type="ORF">NCTC10252_00040</name>
    <name evidence="2" type="ORF">NCTC10718_04858</name>
</gene>
<evidence type="ECO:0000313" key="3">
    <source>
        <dbReference type="Proteomes" id="UP000254332"/>
    </source>
</evidence>
<reference evidence="3 4" key="1">
    <citation type="submission" date="2018-06" db="EMBL/GenBank/DDBJ databases">
        <authorList>
            <consortium name="Pathogen Informatics"/>
            <person name="Doyle S."/>
        </authorList>
    </citation>
    <scope>NUCLEOTIDE SEQUENCE [LARGE SCALE GENOMIC DNA]</scope>
    <source>
        <strain evidence="1 4">NCTC10252</strain>
        <strain evidence="2 3">NCTC10718</strain>
    </source>
</reference>
<organism evidence="1 4">
    <name type="scientific">Salmonella enterica</name>
    <name type="common">Salmonella choleraesuis</name>
    <dbReference type="NCBI Taxonomy" id="28901"/>
    <lineage>
        <taxon>Bacteria</taxon>
        <taxon>Pseudomonadati</taxon>
        <taxon>Pseudomonadota</taxon>
        <taxon>Gammaproteobacteria</taxon>
        <taxon>Enterobacterales</taxon>
        <taxon>Enterobacteriaceae</taxon>
        <taxon>Salmonella</taxon>
    </lineage>
</organism>
<evidence type="ECO:0000313" key="2">
    <source>
        <dbReference type="EMBL" id="SUG27535.1"/>
    </source>
</evidence>
<sequence>MTKLVPIFFLKTDITDIRIPFLATPCGYMGTEAVVLPVVEESVDHYHKHNGSSIDDTLIISLRRNFSARDIRGFISLYVKEKKTFLLFMCDSTQRCDLVMNTIKSIYGTENISLFRVAGSPGDGAETIN</sequence>
<dbReference type="Proteomes" id="UP000254597">
    <property type="component" value="Unassembled WGS sequence"/>
</dbReference>
<evidence type="ECO:0000313" key="1">
    <source>
        <dbReference type="EMBL" id="SUF54874.1"/>
    </source>
</evidence>
<evidence type="ECO:0000313" key="4">
    <source>
        <dbReference type="Proteomes" id="UP000254597"/>
    </source>
</evidence>
<dbReference type="EMBL" id="UGWQ01000003">
    <property type="protein sequence ID" value="SUG27535.1"/>
    <property type="molecule type" value="Genomic_DNA"/>
</dbReference>
<dbReference type="Proteomes" id="UP000254332">
    <property type="component" value="Unassembled WGS sequence"/>
</dbReference>
<accession>A0A379QH85</accession>